<sequence>MNLPSAQERPASLVRELCKLPTETEWLEFKRNRVDHEQIGEYISALSNSAALANRAHGYLIWGVDDASHELVGTMFDPKAAKVGNEELENWLLRLLSPKILFSFESVEVDGQRVVVLEVGRAYRHPVQFMHNEFVRIGSLKKKLKEFPEKERELWRIFDETPFEAMVARRDASDEEVVSLLDYPAYFDLAGIPLPENRSQVLERLAAESLIRRNDSGSWDITNLGAILFAKRLEDFSGLRRKAVRVIAYEGRDRVSTLREQVGAKGYAAGFEGLIGYINALLPSNEIIGKAIRKDVPMYPELAVRELAANALIHQDFGLGGAGPMIEIFKDRMEVTNPGSPLINVERFLDTPPRSRNEGLASLMRRFGICEERGSGVDKVVSVTEAYQLPAPEFSTVSDHTRATLFAHKELTKMDKSDRVRACYLHACLRYVQRDYMTNASLRDRFGIPVQNSATASRLIKEAVEGGMLRPYDETAGRKFMKYVPYWA</sequence>
<dbReference type="Proteomes" id="UP000256297">
    <property type="component" value="Plasmid CBM2589_p"/>
</dbReference>
<dbReference type="InterPro" id="IPR038475">
    <property type="entry name" value="RecG_C_sf"/>
</dbReference>
<dbReference type="GeneID" id="29763405"/>
<dbReference type="Pfam" id="PF04326">
    <property type="entry name" value="SLFN_AlbA_2"/>
    <property type="match status" value="1"/>
</dbReference>
<dbReference type="OMA" id="ACYQHAC"/>
<dbReference type="AlphaFoldDB" id="A0A375CRY9"/>
<evidence type="ECO:0000313" key="5">
    <source>
        <dbReference type="Proteomes" id="UP000254259"/>
    </source>
</evidence>
<dbReference type="Gene3D" id="3.30.565.60">
    <property type="match status" value="1"/>
</dbReference>
<geneLocation type="plasmid" evidence="5">
    <name>cbm2636p</name>
</geneLocation>
<gene>
    <name evidence="3" type="ORF">CBM2586_P70021</name>
    <name evidence="2" type="ORF">CBM2589_P60019</name>
    <name evidence="4" type="ORF">CBM2636_P10107</name>
</gene>
<dbReference type="EMBL" id="OFSN01000064">
    <property type="protein sequence ID" value="SOY78205.1"/>
    <property type="molecule type" value="Genomic_DNA"/>
</dbReference>
<evidence type="ECO:0000313" key="3">
    <source>
        <dbReference type="EMBL" id="SOY78205.1"/>
    </source>
</evidence>
<accession>A0A375CRY9</accession>
<name>A0A375CRY9_9BURK</name>
<evidence type="ECO:0000259" key="1">
    <source>
        <dbReference type="Pfam" id="PF04326"/>
    </source>
</evidence>
<organism evidence="3">
    <name type="scientific">Cupriavidus taiwanensis</name>
    <dbReference type="NCBI Taxonomy" id="164546"/>
    <lineage>
        <taxon>Bacteria</taxon>
        <taxon>Pseudomonadati</taxon>
        <taxon>Pseudomonadota</taxon>
        <taxon>Betaproteobacteria</taxon>
        <taxon>Burkholderiales</taxon>
        <taxon>Burkholderiaceae</taxon>
        <taxon>Cupriavidus</taxon>
    </lineage>
</organism>
<dbReference type="Pfam" id="PF13749">
    <property type="entry name" value="HATPase_c_4"/>
    <property type="match status" value="1"/>
</dbReference>
<dbReference type="PANTHER" id="PTHR30595">
    <property type="entry name" value="GLPR-RELATED TRANSCRIPTIONAL REPRESSOR"/>
    <property type="match status" value="1"/>
</dbReference>
<dbReference type="RefSeq" id="WP_012354480.1">
    <property type="nucleotide sequence ID" value="NZ_CBCRZP010000056.1"/>
</dbReference>
<geneLocation type="plasmid" evidence="6">
    <name>cbm2589_p</name>
</geneLocation>
<geneLocation type="plasmid" evidence="4">
    <name>CBM2636p</name>
</geneLocation>
<dbReference type="Proteomes" id="UP000257016">
    <property type="component" value="Unassembled WGS sequence"/>
</dbReference>
<dbReference type="EMBL" id="OFSP01000074">
    <property type="protein sequence ID" value="SOY77268.1"/>
    <property type="molecule type" value="Genomic_DNA"/>
</dbReference>
<feature type="domain" description="Schlafen AlbA-2" evidence="1">
    <location>
        <begin position="23"/>
        <end position="144"/>
    </location>
</feature>
<dbReference type="InterPro" id="IPR007421">
    <property type="entry name" value="Schlafen_AlbA_2_dom"/>
</dbReference>
<dbReference type="Gene3D" id="3.30.950.30">
    <property type="entry name" value="Schlafen, AAA domain"/>
    <property type="match status" value="1"/>
</dbReference>
<dbReference type="Proteomes" id="UP000254259">
    <property type="component" value="Plasmid CBM2636p"/>
</dbReference>
<dbReference type="EMBL" id="LT984815">
    <property type="protein sequence ID" value="SPD69196.1"/>
    <property type="molecule type" value="Genomic_DNA"/>
</dbReference>
<proteinExistence type="predicted"/>
<protein>
    <recommendedName>
        <fullName evidence="1">Schlafen AlbA-2 domain-containing protein</fullName>
    </recommendedName>
</protein>
<keyword evidence="4" id="KW-0614">Plasmid</keyword>
<evidence type="ECO:0000313" key="6">
    <source>
        <dbReference type="Proteomes" id="UP000256297"/>
    </source>
</evidence>
<dbReference type="PANTHER" id="PTHR30595:SF6">
    <property type="entry name" value="SCHLAFEN ALBA-2 DOMAIN-CONTAINING PROTEIN"/>
    <property type="match status" value="1"/>
</dbReference>
<dbReference type="InterPro" id="IPR038461">
    <property type="entry name" value="Schlafen_AlbA_2_dom_sf"/>
</dbReference>
<evidence type="ECO:0000313" key="2">
    <source>
        <dbReference type="EMBL" id="SOY77268.1"/>
    </source>
</evidence>
<reference evidence="5 6" key="1">
    <citation type="submission" date="2018-01" db="EMBL/GenBank/DDBJ databases">
        <authorList>
            <person name="Clerissi C."/>
        </authorList>
    </citation>
    <scope>NUCLEOTIDE SEQUENCE</scope>
    <source>
        <strain evidence="3">Cupriavidus taiwanensis LMG 19430</strain>
        <strain evidence="2">Cupriavidus taiwanensis STM 3521</strain>
        <strain evidence="4">Cupriavidus taiwanensis SWF 66322</strain>
        <plasmid evidence="6">cbm2589_p</plasmid>
        <plasmid evidence="4">CBM2636p</plasmid>
        <plasmid evidence="5">cbm2636p</plasmid>
    </source>
</reference>
<evidence type="ECO:0000313" key="4">
    <source>
        <dbReference type="EMBL" id="SPD69196.1"/>
    </source>
</evidence>